<dbReference type="PIRSF" id="PIRSF001558">
    <property type="entry name" value="GSHase"/>
    <property type="match status" value="1"/>
</dbReference>
<dbReference type="Gene3D" id="3.30.470.20">
    <property type="entry name" value="ATP-grasp fold, B domain"/>
    <property type="match status" value="2"/>
</dbReference>
<dbReference type="Gene3D" id="3.30.1490.50">
    <property type="match status" value="1"/>
</dbReference>
<dbReference type="Gene3D" id="3.40.50.1760">
    <property type="entry name" value="Glutathione synthase, substrate-binding domain superfamily, eukaryotic"/>
    <property type="match status" value="1"/>
</dbReference>
<dbReference type="Gene3D" id="3.30.1490.80">
    <property type="match status" value="1"/>
</dbReference>
<feature type="domain" description="Glutathione synthase substrate-binding" evidence="13">
    <location>
        <begin position="295"/>
        <end position="345"/>
    </location>
</feature>
<name>A0AAN7FSE1_QUERU</name>
<dbReference type="InterPro" id="IPR004887">
    <property type="entry name" value="GSH_synth_subst-bd"/>
</dbReference>
<evidence type="ECO:0000256" key="12">
    <source>
        <dbReference type="PIRSR" id="PIRSR001558-2"/>
    </source>
</evidence>
<feature type="binding site" evidence="11">
    <location>
        <position position="237"/>
    </location>
    <ligand>
        <name>ATP</name>
        <dbReference type="ChEBI" id="CHEBI:30616"/>
    </ligand>
</feature>
<dbReference type="Pfam" id="PF03199">
    <property type="entry name" value="GSH_synthase"/>
    <property type="match status" value="1"/>
</dbReference>
<organism evidence="14 15">
    <name type="scientific">Quercus rubra</name>
    <name type="common">Northern red oak</name>
    <name type="synonym">Quercus borealis</name>
    <dbReference type="NCBI Taxonomy" id="3512"/>
    <lineage>
        <taxon>Eukaryota</taxon>
        <taxon>Viridiplantae</taxon>
        <taxon>Streptophyta</taxon>
        <taxon>Embryophyta</taxon>
        <taxon>Tracheophyta</taxon>
        <taxon>Spermatophyta</taxon>
        <taxon>Magnoliopsida</taxon>
        <taxon>eudicotyledons</taxon>
        <taxon>Gunneridae</taxon>
        <taxon>Pentapetalae</taxon>
        <taxon>rosids</taxon>
        <taxon>fabids</taxon>
        <taxon>Fagales</taxon>
        <taxon>Fagaceae</taxon>
        <taxon>Quercus</taxon>
    </lineage>
</organism>
<comment type="similarity">
    <text evidence="2 10">Belongs to the eukaryotic GSH synthase family.</text>
</comment>
<feature type="binding site" evidence="11">
    <location>
        <begin position="438"/>
        <end position="441"/>
    </location>
    <ligand>
        <name>ATP</name>
        <dbReference type="ChEBI" id="CHEBI:30616"/>
    </ligand>
</feature>
<keyword evidence="15" id="KW-1185">Reference proteome</keyword>
<accession>A0AAN7FSE1</accession>
<dbReference type="EMBL" id="JAXUIC010000003">
    <property type="protein sequence ID" value="KAK4596046.1"/>
    <property type="molecule type" value="Genomic_DNA"/>
</dbReference>
<dbReference type="PANTHER" id="PTHR11130">
    <property type="entry name" value="GLUTATHIONE SYNTHETASE"/>
    <property type="match status" value="1"/>
</dbReference>
<dbReference type="GO" id="GO:0000287">
    <property type="term" value="F:magnesium ion binding"/>
    <property type="evidence" value="ECO:0007669"/>
    <property type="project" value="UniProtKB-UniRule"/>
</dbReference>
<evidence type="ECO:0000256" key="8">
    <source>
        <dbReference type="ARBA" id="ARBA00022840"/>
    </source>
</evidence>
<evidence type="ECO:0000313" key="15">
    <source>
        <dbReference type="Proteomes" id="UP001324115"/>
    </source>
</evidence>
<reference evidence="14 15" key="1">
    <citation type="journal article" date="2023" name="G3 (Bethesda)">
        <title>A haplotype-resolved chromosome-scale genome for Quercus rubra L. provides insights into the genetics of adaptive traits for red oak species.</title>
        <authorList>
            <person name="Kapoor B."/>
            <person name="Jenkins J."/>
            <person name="Schmutz J."/>
            <person name="Zhebentyayeva T."/>
            <person name="Kuelheim C."/>
            <person name="Coggeshall M."/>
            <person name="Heim C."/>
            <person name="Lasky J.R."/>
            <person name="Leites L."/>
            <person name="Islam-Faridi N."/>
            <person name="Romero-Severson J."/>
            <person name="DeLeo V.L."/>
            <person name="Lucas S.M."/>
            <person name="Lazic D."/>
            <person name="Gailing O."/>
            <person name="Carlson J."/>
            <person name="Staton M."/>
        </authorList>
    </citation>
    <scope>NUCLEOTIDE SEQUENCE [LARGE SCALE GENOMIC DNA]</scope>
    <source>
        <strain evidence="14">Pseudo-F2</strain>
    </source>
</reference>
<evidence type="ECO:0000256" key="6">
    <source>
        <dbReference type="ARBA" id="ARBA00022723"/>
    </source>
</evidence>
<keyword evidence="4 10" id="KW-0436">Ligase</keyword>
<feature type="binding site" evidence="11">
    <location>
        <position position="348"/>
    </location>
    <ligand>
        <name>ATP</name>
        <dbReference type="ChEBI" id="CHEBI:30616"/>
    </ligand>
</feature>
<dbReference type="GO" id="GO:0043295">
    <property type="term" value="F:glutathione binding"/>
    <property type="evidence" value="ECO:0007669"/>
    <property type="project" value="UniProtKB-UniRule"/>
</dbReference>
<comment type="cofactor">
    <cofactor evidence="10 12">
        <name>Mg(2+)</name>
        <dbReference type="ChEBI" id="CHEBI:18420"/>
    </cofactor>
    <text evidence="10 12">Binds 1 Mg(2+) ion per subunit.</text>
</comment>
<dbReference type="InterPro" id="IPR037013">
    <property type="entry name" value="GSH-S_sub-bd_sf"/>
</dbReference>
<sequence length="513" mass="57180">MGAAYSSCSTHSLTFSSQTLFSFPTVTTKTSSKSNLESKFNTFLYPTNKIFNTHLAKPIKTMAQTSFPCSGLAVKCGKVEEVETHEEGCLRKAPPVLDYHGIDQDLIEEMVYDSLVWSSLHGLVVGDKSAQRSGKVPGVGLVHAPFALLPVPFPESHWTQACELAPIFSELVDRVSLDGKFLQDSLSRTKKADSFTSRLLDIHSKMLEINKKEEIRLGLHRSDYMLDEKTKLLLQIELNTISSSFPGLSCLVNELQRSLLNQHGEDLGLDPKRIPSNSAVSHFVEAFAKAWNEYNNPRGGKAIAVVYFRAGYAPNDYPSESEWRARLLMEQSSAIKCPSISYHLAGTKKIQQELAKPNVLERFLDNKEDIAKLRECFAGLWSLDDSDIVEKAIEKPELFVMKPQREGGGNNIYGVDVRETLQRLQKEGTDGNAAYILMQRIFPTVFPTFLMRDGICHKDHAISELGIYGAYLRNKDKVIMNDQCGFLMRTKISSSDEGGVAAGFAVLDSIYLT</sequence>
<protein>
    <recommendedName>
        <fullName evidence="10">Glutathione synthetase</fullName>
        <shortName evidence="10">GSH-S</shortName>
        <ecNumber evidence="10">6.3.2.3</ecNumber>
    </recommendedName>
</protein>
<feature type="binding site" evidence="11">
    <location>
        <position position="413"/>
    </location>
    <ligand>
        <name>ATP</name>
        <dbReference type="ChEBI" id="CHEBI:30616"/>
    </ligand>
</feature>
<keyword evidence="9 10" id="KW-0460">Magnesium</keyword>
<dbReference type="FunFam" id="1.10.1080.10:FF:000005">
    <property type="entry name" value="Glutathione synthetase"/>
    <property type="match status" value="1"/>
</dbReference>
<evidence type="ECO:0000256" key="2">
    <source>
        <dbReference type="ARBA" id="ARBA00010385"/>
    </source>
</evidence>
<dbReference type="NCBIfam" id="TIGR01986">
    <property type="entry name" value="glut_syn_euk"/>
    <property type="match status" value="1"/>
</dbReference>
<gene>
    <name evidence="14" type="ORF">RGQ29_014215</name>
</gene>
<feature type="binding site" evidence="11">
    <location>
        <position position="489"/>
    </location>
    <ligand>
        <name>substrate</name>
    </ligand>
</feature>
<evidence type="ECO:0000313" key="14">
    <source>
        <dbReference type="EMBL" id="KAK4596046.1"/>
    </source>
</evidence>
<evidence type="ECO:0000256" key="5">
    <source>
        <dbReference type="ARBA" id="ARBA00022684"/>
    </source>
</evidence>
<feature type="binding site" evidence="12">
    <location>
        <position position="237"/>
    </location>
    <ligand>
        <name>Mg(2+)</name>
        <dbReference type="ChEBI" id="CHEBI:18420"/>
    </ligand>
</feature>
<feature type="binding site" evidence="11">
    <location>
        <position position="491"/>
    </location>
    <ligand>
        <name>ATP</name>
        <dbReference type="ChEBI" id="CHEBI:30616"/>
    </ligand>
</feature>
<dbReference type="FunFam" id="3.30.1490.50:FF:000001">
    <property type="entry name" value="Glutathione synthetase"/>
    <property type="match status" value="1"/>
</dbReference>
<dbReference type="InterPro" id="IPR014049">
    <property type="entry name" value="Glutathione_synthase_N_euk"/>
</dbReference>
<dbReference type="SUPFAM" id="SSF52440">
    <property type="entry name" value="PreATP-grasp domain"/>
    <property type="match status" value="1"/>
</dbReference>
<dbReference type="FunFam" id="3.30.470.20:FF:000092">
    <property type="entry name" value="Glutathione synthetase"/>
    <property type="match status" value="1"/>
</dbReference>
<keyword evidence="8 10" id="KW-0067">ATP-binding</keyword>
<keyword evidence="6 10" id="KW-0479">Metal-binding</keyword>
<evidence type="ECO:0000256" key="4">
    <source>
        <dbReference type="ARBA" id="ARBA00022598"/>
    </source>
</evidence>
<dbReference type="AlphaFoldDB" id="A0AAN7FSE1"/>
<evidence type="ECO:0000259" key="13">
    <source>
        <dbReference type="Pfam" id="PF03199"/>
    </source>
</evidence>
<evidence type="ECO:0000256" key="1">
    <source>
        <dbReference type="ARBA" id="ARBA00004965"/>
    </source>
</evidence>
<dbReference type="EC" id="6.3.2.3" evidence="10"/>
<dbReference type="GO" id="GO:0005829">
    <property type="term" value="C:cytosol"/>
    <property type="evidence" value="ECO:0007669"/>
    <property type="project" value="TreeGrafter"/>
</dbReference>
<feature type="binding site" evidence="11">
    <location>
        <position position="221"/>
    </location>
    <ligand>
        <name>substrate</name>
    </ligand>
</feature>
<feature type="binding site" evidence="12">
    <location>
        <position position="406"/>
    </location>
    <ligand>
        <name>Mg(2+)</name>
        <dbReference type="ChEBI" id="CHEBI:18420"/>
    </ligand>
</feature>
<feature type="binding site" evidence="12">
    <location>
        <position position="239"/>
    </location>
    <ligand>
        <name>Mg(2+)</name>
        <dbReference type="ChEBI" id="CHEBI:18420"/>
    </ligand>
</feature>
<dbReference type="SUPFAM" id="SSF56059">
    <property type="entry name" value="Glutathione synthetase ATP-binding domain-like"/>
    <property type="match status" value="1"/>
</dbReference>
<keyword evidence="7 10" id="KW-0547">Nucleotide-binding</keyword>
<dbReference type="InterPro" id="IPR005615">
    <property type="entry name" value="Glutathione_synthase"/>
</dbReference>
<dbReference type="InterPro" id="IPR016185">
    <property type="entry name" value="PreATP-grasp_dom_sf"/>
</dbReference>
<dbReference type="GO" id="GO:0004363">
    <property type="term" value="F:glutathione synthase activity"/>
    <property type="evidence" value="ECO:0007669"/>
    <property type="project" value="UniProtKB-UniRule"/>
</dbReference>
<dbReference type="InterPro" id="IPR014042">
    <property type="entry name" value="Glutathione_synthase_a-hlx"/>
</dbReference>
<dbReference type="Gene3D" id="1.10.1080.10">
    <property type="entry name" value="Glutathione Synthetase, Chain A, domain 3"/>
    <property type="match status" value="1"/>
</dbReference>
<evidence type="ECO:0000256" key="11">
    <source>
        <dbReference type="PIRSR" id="PIRSR001558-1"/>
    </source>
</evidence>
<comment type="subunit">
    <text evidence="3">Homodimer.</text>
</comment>
<evidence type="ECO:0000256" key="7">
    <source>
        <dbReference type="ARBA" id="ARBA00022741"/>
    </source>
</evidence>
<dbReference type="PANTHER" id="PTHR11130:SF0">
    <property type="entry name" value="GLUTATHIONE SYNTHETASE"/>
    <property type="match status" value="1"/>
</dbReference>
<dbReference type="InterPro" id="IPR014709">
    <property type="entry name" value="Glutathione_synthase_C_euk"/>
</dbReference>
<evidence type="ECO:0000256" key="10">
    <source>
        <dbReference type="PIRNR" id="PIRNR001558"/>
    </source>
</evidence>
<dbReference type="Pfam" id="PF03917">
    <property type="entry name" value="GSH_synth_ATP"/>
    <property type="match status" value="1"/>
</dbReference>
<feature type="binding site" evidence="11">
    <location>
        <position position="497"/>
    </location>
    <ligand>
        <name>ATP</name>
        <dbReference type="ChEBI" id="CHEBI:30616"/>
    </ligand>
</feature>
<dbReference type="GO" id="GO:0005524">
    <property type="term" value="F:ATP binding"/>
    <property type="evidence" value="ECO:0007669"/>
    <property type="project" value="UniProtKB-UniRule"/>
</dbReference>
<dbReference type="FunFam" id="3.30.1490.80:FF:000010">
    <property type="entry name" value="Glutathione synthetase"/>
    <property type="match status" value="1"/>
</dbReference>
<comment type="pathway">
    <text evidence="1 10">Sulfur metabolism; glutathione biosynthesis; glutathione from L-cysteine and L-glutamate: step 2/2.</text>
</comment>
<keyword evidence="5 10" id="KW-0317">Glutathione biosynthesis</keyword>
<evidence type="ECO:0000256" key="9">
    <source>
        <dbReference type="ARBA" id="ARBA00022842"/>
    </source>
</evidence>
<proteinExistence type="inferred from homology"/>
<comment type="caution">
    <text evidence="14">The sequence shown here is derived from an EMBL/GenBank/DDBJ whole genome shotgun (WGS) entry which is preliminary data.</text>
</comment>
<feature type="binding site" evidence="11">
    <location>
        <position position="464"/>
    </location>
    <ligand>
        <name>ATP</name>
        <dbReference type="ChEBI" id="CHEBI:30616"/>
    </ligand>
</feature>
<comment type="catalytic activity">
    <reaction evidence="10">
        <text>gamma-L-glutamyl-L-cysteine + glycine + ATP = glutathione + ADP + phosphate + H(+)</text>
        <dbReference type="Rhea" id="RHEA:13557"/>
        <dbReference type="ChEBI" id="CHEBI:15378"/>
        <dbReference type="ChEBI" id="CHEBI:30616"/>
        <dbReference type="ChEBI" id="CHEBI:43474"/>
        <dbReference type="ChEBI" id="CHEBI:57305"/>
        <dbReference type="ChEBI" id="CHEBI:57925"/>
        <dbReference type="ChEBI" id="CHEBI:58173"/>
        <dbReference type="ChEBI" id="CHEBI:456216"/>
        <dbReference type="EC" id="6.3.2.3"/>
    </reaction>
</comment>
<feature type="binding site" evidence="11">
    <location>
        <begin position="402"/>
        <end position="411"/>
    </location>
    <ligand>
        <name>ATP</name>
        <dbReference type="ChEBI" id="CHEBI:30616"/>
    </ligand>
</feature>
<evidence type="ECO:0000256" key="3">
    <source>
        <dbReference type="ARBA" id="ARBA00011738"/>
    </source>
</evidence>
<dbReference type="Proteomes" id="UP001324115">
    <property type="component" value="Unassembled WGS sequence"/>
</dbReference>